<dbReference type="GO" id="GO:0008270">
    <property type="term" value="F:zinc ion binding"/>
    <property type="evidence" value="ECO:0007669"/>
    <property type="project" value="InterPro"/>
</dbReference>
<dbReference type="EMBL" id="LT629757">
    <property type="protein sequence ID" value="SDS82384.1"/>
    <property type="molecule type" value="Genomic_DNA"/>
</dbReference>
<dbReference type="Pfam" id="PF00107">
    <property type="entry name" value="ADH_zinc_N"/>
    <property type="match status" value="1"/>
</dbReference>
<dbReference type="InterPro" id="IPR013149">
    <property type="entry name" value="ADH-like_C"/>
</dbReference>
<dbReference type="PANTHER" id="PTHR43677:SF4">
    <property type="entry name" value="QUINONE OXIDOREDUCTASE-LIKE PROTEIN 2"/>
    <property type="match status" value="1"/>
</dbReference>
<sequence length="324" mass="33804">MRAVRVTTLDGPGAITVEDVEEPTADGAFGPQVLVETQAVGVSFPDLLLSRGEYQLKPELPFTLGVDFAGTVRSAPEGSGFSAGDRVAAVLGHGGAAEVVAVGAESVFPLPDALSFEQGAALPMNYLTAHFALAVRGDLQEGETVLVHGAAGGVGTATLQVARGYGARTIAVVSTEEKGEVARRAGADEVVLVEGFRDRVKELTDGQGVDVVMDVVGGDLMTDSLRSLGALGRLLVVGFTGGTIPQVKVNRLLLNNVDVRGVGWGAYAMARPGYMRWQWEQILPMMESGVIAPPVGATYAAEDFGRALVDMAERRTLGKSVVLL</sequence>
<dbReference type="PROSITE" id="PS01162">
    <property type="entry name" value="QOR_ZETA_CRYSTAL"/>
    <property type="match status" value="1"/>
</dbReference>
<dbReference type="AlphaFoldDB" id="A0A1H1VCA5"/>
<evidence type="ECO:0000313" key="3">
    <source>
        <dbReference type="Proteomes" id="UP000198859"/>
    </source>
</evidence>
<dbReference type="Pfam" id="PF08240">
    <property type="entry name" value="ADH_N"/>
    <property type="match status" value="1"/>
</dbReference>
<dbReference type="STRING" id="642780.SAMN04488570_2787"/>
<dbReference type="SUPFAM" id="SSF50129">
    <property type="entry name" value="GroES-like"/>
    <property type="match status" value="1"/>
</dbReference>
<dbReference type="InterPro" id="IPR051397">
    <property type="entry name" value="Zn-ADH-like_protein"/>
</dbReference>
<dbReference type="InterPro" id="IPR011032">
    <property type="entry name" value="GroES-like_sf"/>
</dbReference>
<reference evidence="3" key="1">
    <citation type="submission" date="2016-10" db="EMBL/GenBank/DDBJ databases">
        <authorList>
            <person name="Varghese N."/>
            <person name="Submissions S."/>
        </authorList>
    </citation>
    <scope>NUCLEOTIDE SEQUENCE [LARGE SCALE GENOMIC DNA]</scope>
    <source>
        <strain evidence="3">DSM 22127</strain>
    </source>
</reference>
<gene>
    <name evidence="2" type="ORF">SAMN04488570_2787</name>
</gene>
<protein>
    <submittedName>
        <fullName evidence="2">NADPH2:quinone reductase</fullName>
    </submittedName>
</protein>
<proteinExistence type="predicted"/>
<dbReference type="InterPro" id="IPR020843">
    <property type="entry name" value="ER"/>
</dbReference>
<dbReference type="Gene3D" id="3.90.180.10">
    <property type="entry name" value="Medium-chain alcohol dehydrogenases, catalytic domain"/>
    <property type="match status" value="1"/>
</dbReference>
<dbReference type="SUPFAM" id="SSF51735">
    <property type="entry name" value="NAD(P)-binding Rossmann-fold domains"/>
    <property type="match status" value="1"/>
</dbReference>
<dbReference type="PANTHER" id="PTHR43677">
    <property type="entry name" value="SHORT-CHAIN DEHYDROGENASE/REDUCTASE"/>
    <property type="match status" value="1"/>
</dbReference>
<dbReference type="InterPro" id="IPR036291">
    <property type="entry name" value="NAD(P)-bd_dom_sf"/>
</dbReference>
<evidence type="ECO:0000313" key="2">
    <source>
        <dbReference type="EMBL" id="SDS82384.1"/>
    </source>
</evidence>
<dbReference type="Gene3D" id="3.40.50.720">
    <property type="entry name" value="NAD(P)-binding Rossmann-like Domain"/>
    <property type="match status" value="1"/>
</dbReference>
<dbReference type="InterPro" id="IPR002364">
    <property type="entry name" value="Quin_OxRdtase/zeta-crystal_CS"/>
</dbReference>
<name>A0A1H1VCA5_9ACTN</name>
<dbReference type="RefSeq" id="WP_091730752.1">
    <property type="nucleotide sequence ID" value="NZ_LT629757.1"/>
</dbReference>
<dbReference type="CDD" id="cd08241">
    <property type="entry name" value="QOR1"/>
    <property type="match status" value="1"/>
</dbReference>
<dbReference type="GO" id="GO:0016491">
    <property type="term" value="F:oxidoreductase activity"/>
    <property type="evidence" value="ECO:0007669"/>
    <property type="project" value="InterPro"/>
</dbReference>
<dbReference type="Proteomes" id="UP000198859">
    <property type="component" value="Chromosome I"/>
</dbReference>
<feature type="domain" description="Enoyl reductase (ER)" evidence="1">
    <location>
        <begin position="7"/>
        <end position="322"/>
    </location>
</feature>
<keyword evidence="3" id="KW-1185">Reference proteome</keyword>
<accession>A0A1H1VCA5</accession>
<dbReference type="OrthoDB" id="4190732at2"/>
<organism evidence="2 3">
    <name type="scientific">Nocardioides scoriae</name>
    <dbReference type="NCBI Taxonomy" id="642780"/>
    <lineage>
        <taxon>Bacteria</taxon>
        <taxon>Bacillati</taxon>
        <taxon>Actinomycetota</taxon>
        <taxon>Actinomycetes</taxon>
        <taxon>Propionibacteriales</taxon>
        <taxon>Nocardioidaceae</taxon>
        <taxon>Nocardioides</taxon>
    </lineage>
</organism>
<evidence type="ECO:0000259" key="1">
    <source>
        <dbReference type="SMART" id="SM00829"/>
    </source>
</evidence>
<dbReference type="SMART" id="SM00829">
    <property type="entry name" value="PKS_ER"/>
    <property type="match status" value="1"/>
</dbReference>
<dbReference type="InterPro" id="IPR013154">
    <property type="entry name" value="ADH-like_N"/>
</dbReference>